<dbReference type="Gene3D" id="3.40.50.300">
    <property type="entry name" value="P-loop containing nucleotide triphosphate hydrolases"/>
    <property type="match status" value="1"/>
</dbReference>
<proteinExistence type="predicted"/>
<reference evidence="1" key="1">
    <citation type="submission" date="2019-04" db="EMBL/GenBank/DDBJ databases">
        <authorList>
            <person name="Ashton P.M."/>
            <person name="Dallman T."/>
            <person name="Nair S."/>
            <person name="De Pinna E."/>
            <person name="Peters T."/>
            <person name="Grant K."/>
        </authorList>
    </citation>
    <scope>NUCLEOTIDE SEQUENCE</scope>
    <source>
        <strain evidence="1">OXC2688</strain>
    </source>
</reference>
<organism evidence="1">
    <name type="scientific">Campylobacter jejuni</name>
    <dbReference type="NCBI Taxonomy" id="197"/>
    <lineage>
        <taxon>Bacteria</taxon>
        <taxon>Pseudomonadati</taxon>
        <taxon>Campylobacterota</taxon>
        <taxon>Epsilonproteobacteria</taxon>
        <taxon>Campylobacterales</taxon>
        <taxon>Campylobacteraceae</taxon>
        <taxon>Campylobacter</taxon>
    </lineage>
</organism>
<dbReference type="InterPro" id="IPR027417">
    <property type="entry name" value="P-loop_NTPase"/>
</dbReference>
<name>A0A5T1CZF7_CAMJU</name>
<accession>A0A5T1CZF7</accession>
<dbReference type="EMBL" id="AACJHT010000002">
    <property type="protein sequence ID" value="EAK8045708.1"/>
    <property type="molecule type" value="Genomic_DNA"/>
</dbReference>
<dbReference type="AlphaFoldDB" id="A0A5T1CZF7"/>
<comment type="caution">
    <text evidence="1">The sequence shown here is derived from an EMBL/GenBank/DDBJ whole genome shotgun (WGS) entry which is preliminary data.</text>
</comment>
<evidence type="ECO:0000313" key="1">
    <source>
        <dbReference type="EMBL" id="EAK8045708.1"/>
    </source>
</evidence>
<sequence length="328" mass="38926">MNSIKSNKLLLDIVFEKNFKQVNIEKLENIDFEWLIDSFLVKQSLVMFYASAGSGKSYFMLYLSKYLLDNNKVDRIFYFDGDNNERILKERKGSEFLKSSNFYYFFSNNTNKFSLFRDLKKAKDLKNTLIVIDSIRNFIQDDFNKDFTMIKVFDELQKIRDNGATIIFLHHQPKQKPDENNKAYKGATTFLDSVDEGYFLHKKDIKADEEFVILLEPQKRRFATKSQAFKINTLNLEFEFVDYLEFAENHKTQITLNLVKEILNENKNGICQQDLASKIKKKIEQDYVEIVGRNALWKLLDKYKNIYWSIFYEAQEKGGKKKIFKILQ</sequence>
<protein>
    <submittedName>
        <fullName evidence="1">Uncharacterized protein</fullName>
    </submittedName>
</protein>
<dbReference type="SUPFAM" id="SSF52540">
    <property type="entry name" value="P-loop containing nucleoside triphosphate hydrolases"/>
    <property type="match status" value="1"/>
</dbReference>
<gene>
    <name evidence="1" type="ORF">E7R33_01885</name>
</gene>
<dbReference type="Pfam" id="PF13481">
    <property type="entry name" value="AAA_25"/>
    <property type="match status" value="1"/>
</dbReference>
<dbReference type="RefSeq" id="WP_059110760.1">
    <property type="nucleotide sequence ID" value="NZ_CP010459.1"/>
</dbReference>